<feature type="active site" evidence="4">
    <location>
        <position position="84"/>
    </location>
</feature>
<organism evidence="8">
    <name type="scientific">Eiseniibacteriota bacterium</name>
    <dbReference type="NCBI Taxonomy" id="2212470"/>
    <lineage>
        <taxon>Bacteria</taxon>
        <taxon>Candidatus Eiseniibacteriota</taxon>
    </lineage>
</organism>
<feature type="signal peptide" evidence="6">
    <location>
        <begin position="1"/>
        <end position="32"/>
    </location>
</feature>
<evidence type="ECO:0000256" key="5">
    <source>
        <dbReference type="SAM" id="MobiDB-lite"/>
    </source>
</evidence>
<sequence length="254" mass="27781">MRFPLLRHGRAIALALAAVLALCAPRFSHASAASTAAPPAATPAASAAKPSPGAARPAAPQAPDEVAPRASGPGLAIATFAGGCFWCVETAFEGRPGVVSVVSGYTGGPERNPTYEQVSGRRTGHAEAVEIRFDPRRITYEQLLHLFWRSIDPTQPGGQFCDHGPQYRSAIFVHDDEQRRLAHASKRALERSGVLKRPIVTQIVPASTFWPAEEYHQDFWRKDPERYRSYRAGCGRDRRLAELWGREAVKPLVH</sequence>
<name>A0A832MKH2_UNCEI</name>
<dbReference type="InterPro" id="IPR036509">
    <property type="entry name" value="Met_Sox_Rdtase_MsrA_sf"/>
</dbReference>
<feature type="chain" id="PRO_5032835915" description="Peptide methionine sulfoxide reductase MsrA" evidence="6">
    <location>
        <begin position="33"/>
        <end position="254"/>
    </location>
</feature>
<evidence type="ECO:0000256" key="4">
    <source>
        <dbReference type="HAMAP-Rule" id="MF_01401"/>
    </source>
</evidence>
<comment type="caution">
    <text evidence="8">The sequence shown here is derived from an EMBL/GenBank/DDBJ whole genome shotgun (WGS) entry which is preliminary data.</text>
</comment>
<keyword evidence="6" id="KW-0732">Signal</keyword>
<dbReference type="EC" id="1.8.4.11" evidence="4"/>
<dbReference type="InterPro" id="IPR002569">
    <property type="entry name" value="Met_Sox_Rdtase_MsrA_dom"/>
</dbReference>
<evidence type="ECO:0000256" key="6">
    <source>
        <dbReference type="SAM" id="SignalP"/>
    </source>
</evidence>
<proteinExistence type="inferred from homology"/>
<evidence type="ECO:0000256" key="2">
    <source>
        <dbReference type="ARBA" id="ARBA00047806"/>
    </source>
</evidence>
<dbReference type="Gene3D" id="3.30.1060.10">
    <property type="entry name" value="Peptide methionine sulphoxide reductase MsrA"/>
    <property type="match status" value="1"/>
</dbReference>
<dbReference type="SUPFAM" id="SSF55068">
    <property type="entry name" value="Peptide methionine sulfoxide reductase"/>
    <property type="match status" value="1"/>
</dbReference>
<dbReference type="NCBIfam" id="TIGR00401">
    <property type="entry name" value="msrA"/>
    <property type="match status" value="1"/>
</dbReference>
<dbReference type="Pfam" id="PF01625">
    <property type="entry name" value="PMSR"/>
    <property type="match status" value="1"/>
</dbReference>
<feature type="region of interest" description="Disordered" evidence="5">
    <location>
        <begin position="41"/>
        <end position="68"/>
    </location>
</feature>
<evidence type="ECO:0000256" key="3">
    <source>
        <dbReference type="ARBA" id="ARBA00048782"/>
    </source>
</evidence>
<dbReference type="PANTHER" id="PTHR43774:SF1">
    <property type="entry name" value="PEPTIDE METHIONINE SULFOXIDE REDUCTASE MSRA 2"/>
    <property type="match status" value="1"/>
</dbReference>
<dbReference type="HAMAP" id="MF_01401">
    <property type="entry name" value="MsrA"/>
    <property type="match status" value="1"/>
</dbReference>
<reference evidence="8" key="1">
    <citation type="journal article" date="2020" name="mSystems">
        <title>Genome- and Community-Level Interaction Insights into Carbon Utilization and Element Cycling Functions of Hydrothermarchaeota in Hydrothermal Sediment.</title>
        <authorList>
            <person name="Zhou Z."/>
            <person name="Liu Y."/>
            <person name="Xu W."/>
            <person name="Pan J."/>
            <person name="Luo Z.H."/>
            <person name="Li M."/>
        </authorList>
    </citation>
    <scope>NUCLEOTIDE SEQUENCE [LARGE SCALE GENOMIC DNA]</scope>
    <source>
        <strain evidence="8">SpSt-381</strain>
    </source>
</reference>
<feature type="compositionally biased region" description="Low complexity" evidence="5">
    <location>
        <begin position="41"/>
        <end position="63"/>
    </location>
</feature>
<comment type="catalytic activity">
    <reaction evidence="3 4">
        <text>[thioredoxin]-disulfide + L-methionine + H2O = L-methionine (S)-S-oxide + [thioredoxin]-dithiol</text>
        <dbReference type="Rhea" id="RHEA:19993"/>
        <dbReference type="Rhea" id="RHEA-COMP:10698"/>
        <dbReference type="Rhea" id="RHEA-COMP:10700"/>
        <dbReference type="ChEBI" id="CHEBI:15377"/>
        <dbReference type="ChEBI" id="CHEBI:29950"/>
        <dbReference type="ChEBI" id="CHEBI:50058"/>
        <dbReference type="ChEBI" id="CHEBI:57844"/>
        <dbReference type="ChEBI" id="CHEBI:58772"/>
        <dbReference type="EC" id="1.8.4.11"/>
    </reaction>
</comment>
<protein>
    <recommendedName>
        <fullName evidence="4">Peptide methionine sulfoxide reductase MsrA</fullName>
        <shortName evidence="4">Protein-methionine-S-oxide reductase</shortName>
        <ecNumber evidence="4">1.8.4.11</ecNumber>
    </recommendedName>
    <alternativeName>
        <fullName evidence="4">Peptide-methionine (S)-S-oxide reductase</fullName>
        <shortName evidence="4">Peptide Met(O) reductase</shortName>
    </alternativeName>
</protein>
<evidence type="ECO:0000259" key="7">
    <source>
        <dbReference type="Pfam" id="PF01625"/>
    </source>
</evidence>
<comment type="similarity">
    <text evidence="4">Belongs to the MsrA Met sulfoxide reductase family.</text>
</comment>
<comment type="catalytic activity">
    <reaction evidence="2 4">
        <text>L-methionyl-[protein] + [thioredoxin]-disulfide + H2O = L-methionyl-(S)-S-oxide-[protein] + [thioredoxin]-dithiol</text>
        <dbReference type="Rhea" id="RHEA:14217"/>
        <dbReference type="Rhea" id="RHEA-COMP:10698"/>
        <dbReference type="Rhea" id="RHEA-COMP:10700"/>
        <dbReference type="Rhea" id="RHEA-COMP:12313"/>
        <dbReference type="Rhea" id="RHEA-COMP:12315"/>
        <dbReference type="ChEBI" id="CHEBI:15377"/>
        <dbReference type="ChEBI" id="CHEBI:16044"/>
        <dbReference type="ChEBI" id="CHEBI:29950"/>
        <dbReference type="ChEBI" id="CHEBI:44120"/>
        <dbReference type="ChEBI" id="CHEBI:50058"/>
        <dbReference type="EC" id="1.8.4.11"/>
    </reaction>
</comment>
<keyword evidence="1 4" id="KW-0560">Oxidoreductase</keyword>
<feature type="domain" description="Peptide methionine sulphoxide reductase MsrA" evidence="7">
    <location>
        <begin position="78"/>
        <end position="228"/>
    </location>
</feature>
<accession>A0A832MKH2</accession>
<dbReference type="EMBL" id="DSQF01000001">
    <property type="protein sequence ID" value="HGZ41856.1"/>
    <property type="molecule type" value="Genomic_DNA"/>
</dbReference>
<evidence type="ECO:0000256" key="1">
    <source>
        <dbReference type="ARBA" id="ARBA00023002"/>
    </source>
</evidence>
<evidence type="ECO:0000313" key="8">
    <source>
        <dbReference type="EMBL" id="HGZ41856.1"/>
    </source>
</evidence>
<dbReference type="GO" id="GO:0008113">
    <property type="term" value="F:peptide-methionine (S)-S-oxide reductase activity"/>
    <property type="evidence" value="ECO:0007669"/>
    <property type="project" value="UniProtKB-UniRule"/>
</dbReference>
<gene>
    <name evidence="4 8" type="primary">msrA</name>
    <name evidence="8" type="ORF">ENR23_00235</name>
</gene>
<comment type="function">
    <text evidence="4">Has an important function as a repair enzyme for proteins that have been inactivated by oxidation. Catalyzes the reversible oxidation-reduction of methionine sulfoxide in proteins to methionine.</text>
</comment>
<dbReference type="AlphaFoldDB" id="A0A832MKH2"/>
<dbReference type="PANTHER" id="PTHR43774">
    <property type="entry name" value="PEPTIDE METHIONINE SULFOXIDE REDUCTASE"/>
    <property type="match status" value="1"/>
</dbReference>